<reference evidence="7 8" key="1">
    <citation type="submission" date="2024-09" db="EMBL/GenBank/DDBJ databases">
        <authorList>
            <person name="Sun Q."/>
            <person name="Mori K."/>
        </authorList>
    </citation>
    <scope>NUCLEOTIDE SEQUENCE [LARGE SCALE GENOMIC DNA]</scope>
    <source>
        <strain evidence="7 8">ATCC 51285</strain>
    </source>
</reference>
<dbReference type="Gene3D" id="1.10.10.10">
    <property type="entry name" value="Winged helix-like DNA-binding domain superfamily/Winged helix DNA-binding domain"/>
    <property type="match status" value="1"/>
</dbReference>
<keyword evidence="7" id="KW-0032">Aminotransferase</keyword>
<dbReference type="CDD" id="cd00609">
    <property type="entry name" value="AAT_like"/>
    <property type="match status" value="1"/>
</dbReference>
<dbReference type="InterPro" id="IPR051446">
    <property type="entry name" value="HTH_trans_reg/aminotransferase"/>
</dbReference>
<comment type="similarity">
    <text evidence="1">In the C-terminal section; belongs to the class-I pyridoxal-phosphate-dependent aminotransferase family.</text>
</comment>
<evidence type="ECO:0000256" key="2">
    <source>
        <dbReference type="ARBA" id="ARBA00022898"/>
    </source>
</evidence>
<evidence type="ECO:0000256" key="5">
    <source>
        <dbReference type="ARBA" id="ARBA00023163"/>
    </source>
</evidence>
<dbReference type="Proteomes" id="UP001589628">
    <property type="component" value="Unassembled WGS sequence"/>
</dbReference>
<dbReference type="InterPro" id="IPR015424">
    <property type="entry name" value="PyrdxlP-dep_Trfase"/>
</dbReference>
<dbReference type="SMART" id="SM00345">
    <property type="entry name" value="HTH_GNTR"/>
    <property type="match status" value="1"/>
</dbReference>
<evidence type="ECO:0000256" key="4">
    <source>
        <dbReference type="ARBA" id="ARBA00023125"/>
    </source>
</evidence>
<evidence type="ECO:0000313" key="7">
    <source>
        <dbReference type="EMBL" id="MFB9888046.1"/>
    </source>
</evidence>
<dbReference type="InterPro" id="IPR036390">
    <property type="entry name" value="WH_DNA-bd_sf"/>
</dbReference>
<feature type="domain" description="HTH gntR-type" evidence="6">
    <location>
        <begin position="16"/>
        <end position="84"/>
    </location>
</feature>
<evidence type="ECO:0000256" key="1">
    <source>
        <dbReference type="ARBA" id="ARBA00005384"/>
    </source>
</evidence>
<keyword evidence="7" id="KW-0808">Transferase</keyword>
<dbReference type="SUPFAM" id="SSF53383">
    <property type="entry name" value="PLP-dependent transferases"/>
    <property type="match status" value="1"/>
</dbReference>
<dbReference type="PANTHER" id="PTHR46577:SF1">
    <property type="entry name" value="HTH-TYPE TRANSCRIPTIONAL REGULATORY PROTEIN GABR"/>
    <property type="match status" value="1"/>
</dbReference>
<dbReference type="EMBL" id="JBHLZN010000008">
    <property type="protein sequence ID" value="MFB9888046.1"/>
    <property type="molecule type" value="Genomic_DNA"/>
</dbReference>
<dbReference type="PANTHER" id="PTHR46577">
    <property type="entry name" value="HTH-TYPE TRANSCRIPTIONAL REGULATORY PROTEIN GABR"/>
    <property type="match status" value="1"/>
</dbReference>
<dbReference type="PROSITE" id="PS50949">
    <property type="entry name" value="HTH_GNTR"/>
    <property type="match status" value="1"/>
</dbReference>
<evidence type="ECO:0000313" key="8">
    <source>
        <dbReference type="Proteomes" id="UP001589628"/>
    </source>
</evidence>
<accession>A0ABV5ZIQ8</accession>
<dbReference type="InterPro" id="IPR004839">
    <property type="entry name" value="Aminotransferase_I/II_large"/>
</dbReference>
<dbReference type="Gene3D" id="3.40.640.10">
    <property type="entry name" value="Type I PLP-dependent aspartate aminotransferase-like (Major domain)"/>
    <property type="match status" value="1"/>
</dbReference>
<keyword evidence="8" id="KW-1185">Reference proteome</keyword>
<dbReference type="Pfam" id="PF00155">
    <property type="entry name" value="Aminotran_1_2"/>
    <property type="match status" value="1"/>
</dbReference>
<dbReference type="SUPFAM" id="SSF46785">
    <property type="entry name" value="Winged helix' DNA-binding domain"/>
    <property type="match status" value="1"/>
</dbReference>
<gene>
    <name evidence="7" type="ORF">ACFFLH_16645</name>
</gene>
<comment type="caution">
    <text evidence="7">The sequence shown here is derived from an EMBL/GenBank/DDBJ whole genome shotgun (WGS) entry which is preliminary data.</text>
</comment>
<keyword evidence="3" id="KW-0805">Transcription regulation</keyword>
<keyword evidence="5" id="KW-0804">Transcription</keyword>
<evidence type="ECO:0000256" key="3">
    <source>
        <dbReference type="ARBA" id="ARBA00023015"/>
    </source>
</evidence>
<proteinExistence type="inferred from homology"/>
<sequence>MSPLASLLQPADPQGGSKPQQLYQQLKQLILAGQIAQGQRLPPSRELANHWQCGRNTVIQAYEQLAQDGFTRGRIGAGTYVCLPEPDSLIAAQPEPQQITPVKGLSRRGQHLSAYNRSREPASLLLQPGIPELQLFPWDQWRQHLNRVQRRHPQRLAGYGQPQGLPRLRQCLSQYLQESRGVRCQSEQILITSGAQQGISMVAALLLDEGDPVWIEDPGYLGARYGFQAQGAQLCPVPVDEEGLQLNQGLAQHPLPKLIYTTPSHQYPSGAVLSLPRRLALLQLAQEQGSWILEDDYDSEYRYDRRPLAAMQGLDQHQRVLYLGTLSKVMFPGLRLGYLVLPDSLVEPFCRYRSLLDLHPPLHLQAALAEFIESGGFSSHIRQMRQLYQQRRDYFWQLAKQQLRPHQLGPLPDAGLHACLRLNGNDRMLVRQLEQAGLGVRALSDYCLQQRQNGLVMGYAGCNEQQLEQGVQILAQYLGRARA</sequence>
<dbReference type="GO" id="GO:0008483">
    <property type="term" value="F:transaminase activity"/>
    <property type="evidence" value="ECO:0007669"/>
    <property type="project" value="UniProtKB-KW"/>
</dbReference>
<protein>
    <submittedName>
        <fullName evidence="7">PLP-dependent aminotransferase family protein</fullName>
    </submittedName>
</protein>
<dbReference type="InterPro" id="IPR036388">
    <property type="entry name" value="WH-like_DNA-bd_sf"/>
</dbReference>
<organism evidence="7 8">
    <name type="scientific">Balneatrix alpica</name>
    <dbReference type="NCBI Taxonomy" id="75684"/>
    <lineage>
        <taxon>Bacteria</taxon>
        <taxon>Pseudomonadati</taxon>
        <taxon>Pseudomonadota</taxon>
        <taxon>Gammaproteobacteria</taxon>
        <taxon>Oceanospirillales</taxon>
        <taxon>Balneatrichaceae</taxon>
        <taxon>Balneatrix</taxon>
    </lineage>
</organism>
<keyword evidence="4" id="KW-0238">DNA-binding</keyword>
<dbReference type="InterPro" id="IPR000524">
    <property type="entry name" value="Tscrpt_reg_HTH_GntR"/>
</dbReference>
<keyword evidence="2" id="KW-0663">Pyridoxal phosphate</keyword>
<name>A0ABV5ZIQ8_9GAMM</name>
<evidence type="ECO:0000259" key="6">
    <source>
        <dbReference type="PROSITE" id="PS50949"/>
    </source>
</evidence>
<dbReference type="Pfam" id="PF00392">
    <property type="entry name" value="GntR"/>
    <property type="match status" value="1"/>
</dbReference>
<dbReference type="RefSeq" id="WP_027312969.1">
    <property type="nucleotide sequence ID" value="NZ_JBHLZN010000008.1"/>
</dbReference>
<dbReference type="InterPro" id="IPR015421">
    <property type="entry name" value="PyrdxlP-dep_Trfase_major"/>
</dbReference>